<sequence length="53" mass="6548">MFVFASCFSLPRRERNINKPLYFLYLWNVYVLLHLVRKRTDTLKNIKYALIIR</sequence>
<organism evidence="2 3">
    <name type="scientific">Trichinella nativa</name>
    <dbReference type="NCBI Taxonomy" id="6335"/>
    <lineage>
        <taxon>Eukaryota</taxon>
        <taxon>Metazoa</taxon>
        <taxon>Ecdysozoa</taxon>
        <taxon>Nematoda</taxon>
        <taxon>Enoplea</taxon>
        <taxon>Dorylaimia</taxon>
        <taxon>Trichinellida</taxon>
        <taxon>Trichinellidae</taxon>
        <taxon>Trichinella</taxon>
    </lineage>
</organism>
<dbReference type="Proteomes" id="UP000243006">
    <property type="component" value="Unassembled WGS sequence"/>
</dbReference>
<feature type="transmembrane region" description="Helical" evidence="1">
    <location>
        <begin position="20"/>
        <end position="36"/>
    </location>
</feature>
<keyword evidence="1" id="KW-0472">Membrane</keyword>
<reference evidence="2 3" key="1">
    <citation type="submission" date="2015-04" db="EMBL/GenBank/DDBJ databases">
        <title>Draft genome of the roundworm Trichinella nativa.</title>
        <authorList>
            <person name="Mitreva M."/>
        </authorList>
    </citation>
    <scope>NUCLEOTIDE SEQUENCE [LARGE SCALE GENOMIC DNA]</scope>
    <source>
        <strain evidence="2 3">ISS45</strain>
    </source>
</reference>
<evidence type="ECO:0000313" key="3">
    <source>
        <dbReference type="Proteomes" id="UP000243006"/>
    </source>
</evidence>
<keyword evidence="1" id="KW-1133">Transmembrane helix</keyword>
<accession>A0A1Y3EXP8</accession>
<protein>
    <submittedName>
        <fullName evidence="2">Uncharacterized protein</fullName>
    </submittedName>
</protein>
<dbReference type="EMBL" id="LVZM01002447">
    <property type="protein sequence ID" value="OUC48646.1"/>
    <property type="molecule type" value="Genomic_DNA"/>
</dbReference>
<evidence type="ECO:0000256" key="1">
    <source>
        <dbReference type="SAM" id="Phobius"/>
    </source>
</evidence>
<proteinExistence type="predicted"/>
<keyword evidence="1" id="KW-0812">Transmembrane</keyword>
<comment type="caution">
    <text evidence="2">The sequence shown here is derived from an EMBL/GenBank/DDBJ whole genome shotgun (WGS) entry which is preliminary data.</text>
</comment>
<dbReference type="AlphaFoldDB" id="A0A1Y3EXP8"/>
<evidence type="ECO:0000313" key="2">
    <source>
        <dbReference type="EMBL" id="OUC48646.1"/>
    </source>
</evidence>
<gene>
    <name evidence="2" type="ORF">D917_01137</name>
</gene>
<name>A0A1Y3EXP8_9BILA</name>